<dbReference type="EMBL" id="JACTVA010000028">
    <property type="protein sequence ID" value="MBC9208207.1"/>
    <property type="molecule type" value="Genomic_DNA"/>
</dbReference>
<comment type="caution">
    <text evidence="1">The sequence shown here is derived from an EMBL/GenBank/DDBJ whole genome shotgun (WGS) entry which is preliminary data.</text>
</comment>
<dbReference type="Proteomes" id="UP000626026">
    <property type="component" value="Unassembled WGS sequence"/>
</dbReference>
<dbReference type="RefSeq" id="WP_187785368.1">
    <property type="nucleotide sequence ID" value="NZ_JACTVA010000028.1"/>
</dbReference>
<accession>A0ABR7RQ76</accession>
<gene>
    <name evidence="1" type="ORF">IBL26_15290</name>
</gene>
<evidence type="ECO:0000313" key="2">
    <source>
        <dbReference type="Proteomes" id="UP000626026"/>
    </source>
</evidence>
<sequence>MSEARLTEDEEDQLEELLSVAARELARPAAKILKKPEISRDDLHVLLDVAIDLQQLATTAGGARVGAIQFRSMEVGNALISATFSWLNDAIKDPNSHNEHLSRSQLSFSVAAFPSTLPPHEREALSSALFKLDSGTGELPDFLTPKPKTGRGPDPERAHFAEKQMWFWIAIQTGQGIPSHIAEQQVAASVGLSINAVRAWRAAWVKRESKDVVASTLDHMKQAGARGSTSDFPKLSTIAARWRRYKGLAERQSPSS</sequence>
<proteinExistence type="predicted"/>
<name>A0ABR7RQ76_9PROT</name>
<keyword evidence="2" id="KW-1185">Reference proteome</keyword>
<reference evidence="1 2" key="1">
    <citation type="journal article" date="2013" name="Int. J. Syst. Evol. Microbiol.">
        <title>Roseomonas aerophila sp. nov., isolated from air.</title>
        <authorList>
            <person name="Kim S.J."/>
            <person name="Weon H.Y."/>
            <person name="Ahn J.H."/>
            <person name="Hong S.B."/>
            <person name="Seok S.J."/>
            <person name="Whang K.S."/>
            <person name="Kwon S.W."/>
        </authorList>
    </citation>
    <scope>NUCLEOTIDE SEQUENCE [LARGE SCALE GENOMIC DNA]</scope>
    <source>
        <strain evidence="1 2">NBRC 108923</strain>
    </source>
</reference>
<organism evidence="1 2">
    <name type="scientific">Teichococcus aerophilus</name>
    <dbReference type="NCBI Taxonomy" id="1224513"/>
    <lineage>
        <taxon>Bacteria</taxon>
        <taxon>Pseudomonadati</taxon>
        <taxon>Pseudomonadota</taxon>
        <taxon>Alphaproteobacteria</taxon>
        <taxon>Acetobacterales</taxon>
        <taxon>Roseomonadaceae</taxon>
        <taxon>Roseomonas</taxon>
    </lineage>
</organism>
<protein>
    <submittedName>
        <fullName evidence="1">Uncharacterized protein</fullName>
    </submittedName>
</protein>
<evidence type="ECO:0000313" key="1">
    <source>
        <dbReference type="EMBL" id="MBC9208207.1"/>
    </source>
</evidence>